<protein>
    <submittedName>
        <fullName evidence="2">Uncharacterized protein</fullName>
    </submittedName>
</protein>
<feature type="region of interest" description="Disordered" evidence="1">
    <location>
        <begin position="61"/>
        <end position="84"/>
    </location>
</feature>
<evidence type="ECO:0000256" key="1">
    <source>
        <dbReference type="SAM" id="MobiDB-lite"/>
    </source>
</evidence>
<keyword evidence="3" id="KW-1185">Reference proteome</keyword>
<reference evidence="2 3" key="1">
    <citation type="submission" date="2019-03" db="EMBL/GenBank/DDBJ databases">
        <title>First draft genome of Liparis tanakae, snailfish: a comprehensive survey of snailfish specific genes.</title>
        <authorList>
            <person name="Kim W."/>
            <person name="Song I."/>
            <person name="Jeong J.-H."/>
            <person name="Kim D."/>
            <person name="Kim S."/>
            <person name="Ryu S."/>
            <person name="Song J.Y."/>
            <person name="Lee S.K."/>
        </authorList>
    </citation>
    <scope>NUCLEOTIDE SEQUENCE [LARGE SCALE GENOMIC DNA]</scope>
    <source>
        <tissue evidence="2">Muscle</tissue>
    </source>
</reference>
<evidence type="ECO:0000313" key="3">
    <source>
        <dbReference type="Proteomes" id="UP000314294"/>
    </source>
</evidence>
<dbReference type="AlphaFoldDB" id="A0A4Z2EWY8"/>
<dbReference type="EMBL" id="SRLO01002347">
    <property type="protein sequence ID" value="TNN33140.1"/>
    <property type="molecule type" value="Genomic_DNA"/>
</dbReference>
<name>A0A4Z2EWY8_9TELE</name>
<feature type="compositionally biased region" description="Polar residues" evidence="1">
    <location>
        <begin position="68"/>
        <end position="78"/>
    </location>
</feature>
<sequence>MDRPSGDMVALMSSLWPSKVSTPTAPEALPLLLLKLHTSVFRGRTVGWGGLWQLPLSSSSLTMARPSSDMQARTSTTRPRYVTPEPSASWRTKLVKSFSLYMWSNSLASQARVLSNTPTASQFL</sequence>
<proteinExistence type="predicted"/>
<evidence type="ECO:0000313" key="2">
    <source>
        <dbReference type="EMBL" id="TNN33140.1"/>
    </source>
</evidence>
<accession>A0A4Z2EWY8</accession>
<dbReference type="Proteomes" id="UP000314294">
    <property type="component" value="Unassembled WGS sequence"/>
</dbReference>
<comment type="caution">
    <text evidence="2">The sequence shown here is derived from an EMBL/GenBank/DDBJ whole genome shotgun (WGS) entry which is preliminary data.</text>
</comment>
<gene>
    <name evidence="2" type="ORF">EYF80_056702</name>
</gene>
<organism evidence="2 3">
    <name type="scientific">Liparis tanakae</name>
    <name type="common">Tanaka's snailfish</name>
    <dbReference type="NCBI Taxonomy" id="230148"/>
    <lineage>
        <taxon>Eukaryota</taxon>
        <taxon>Metazoa</taxon>
        <taxon>Chordata</taxon>
        <taxon>Craniata</taxon>
        <taxon>Vertebrata</taxon>
        <taxon>Euteleostomi</taxon>
        <taxon>Actinopterygii</taxon>
        <taxon>Neopterygii</taxon>
        <taxon>Teleostei</taxon>
        <taxon>Neoteleostei</taxon>
        <taxon>Acanthomorphata</taxon>
        <taxon>Eupercaria</taxon>
        <taxon>Perciformes</taxon>
        <taxon>Cottioidei</taxon>
        <taxon>Cottales</taxon>
        <taxon>Liparidae</taxon>
        <taxon>Liparis</taxon>
    </lineage>
</organism>